<keyword evidence="6" id="KW-1185">Reference proteome</keyword>
<dbReference type="PANTHER" id="PTHR11733">
    <property type="entry name" value="ZINC METALLOPROTEASE FAMILY M13 NEPRILYSIN-RELATED"/>
    <property type="match status" value="1"/>
</dbReference>
<keyword evidence="3" id="KW-0472">Membrane</keyword>
<keyword evidence="3" id="KW-1133">Transmembrane helix</keyword>
<feature type="compositionally biased region" description="Polar residues" evidence="2">
    <location>
        <begin position="16"/>
        <end position="28"/>
    </location>
</feature>
<dbReference type="OrthoDB" id="6475849at2759"/>
<feature type="domain" description="Peptidase M13 N-terminal" evidence="4">
    <location>
        <begin position="100"/>
        <end position="338"/>
    </location>
</feature>
<dbReference type="GO" id="GO:0005886">
    <property type="term" value="C:plasma membrane"/>
    <property type="evidence" value="ECO:0007669"/>
    <property type="project" value="TreeGrafter"/>
</dbReference>
<dbReference type="AlphaFoldDB" id="A0A443SA70"/>
<comment type="caution">
    <text evidence="5">The sequence shown here is derived from an EMBL/GenBank/DDBJ whole genome shotgun (WGS) entry which is preliminary data.</text>
</comment>
<keyword evidence="3" id="KW-0812">Transmembrane</keyword>
<dbReference type="PANTHER" id="PTHR11733:SF167">
    <property type="entry name" value="FI17812P1-RELATED"/>
    <property type="match status" value="1"/>
</dbReference>
<dbReference type="Gene3D" id="1.10.1380.10">
    <property type="entry name" value="Neutral endopeptidase , domain2"/>
    <property type="match status" value="1"/>
</dbReference>
<dbReference type="EMBL" id="NCKV01004960">
    <property type="protein sequence ID" value="RWS24374.1"/>
    <property type="molecule type" value="Genomic_DNA"/>
</dbReference>
<sequence>MKAESTEMTELPTDGNVDQNDNLNQSIRKNVKSNQQKRIKRLKNENRGLITTVVVLSITIIILIIVLIAKRNGYFSSDLYTCTTNACKETATLEDFHTFHHSAVRKAQNFFAACNNLDYRDEYGIEDMKIAFIRIGGFPLINKKWKEKDYDWKKAYTYVDTRFDSVQPFFEYDFGETMARTTVLKLHSPYKFEIGVKTLFTGTAEDRKSNATYFREFIKRKINAIGTDVDEEQIDKDITDLIAFDEKLTKLAVQGIQINNEYIRFTFGELQGNITAIPWLKMFNEIFSLVDEKIDENEPIFVQNAHHYFKQLGNILDETPKRTLANYVAWKVVNEFGSKALLNLQQIDKGK</sequence>
<reference evidence="5 6" key="1">
    <citation type="journal article" date="2018" name="Gigascience">
        <title>Genomes of trombidid mites reveal novel predicted allergens and laterally-transferred genes associated with secondary metabolism.</title>
        <authorList>
            <person name="Dong X."/>
            <person name="Chaisiri K."/>
            <person name="Xia D."/>
            <person name="Armstrong S.D."/>
            <person name="Fang Y."/>
            <person name="Donnelly M.J."/>
            <person name="Kadowaki T."/>
            <person name="McGarry J.W."/>
            <person name="Darby A.C."/>
            <person name="Makepeace B.L."/>
        </authorList>
    </citation>
    <scope>NUCLEOTIDE SEQUENCE [LARGE SCALE GENOMIC DNA]</scope>
    <source>
        <strain evidence="5">UoL-UT</strain>
    </source>
</reference>
<evidence type="ECO:0000256" key="1">
    <source>
        <dbReference type="ARBA" id="ARBA00007357"/>
    </source>
</evidence>
<evidence type="ECO:0000256" key="2">
    <source>
        <dbReference type="SAM" id="MobiDB-lite"/>
    </source>
</evidence>
<dbReference type="SUPFAM" id="SSF55486">
    <property type="entry name" value="Metalloproteases ('zincins'), catalytic domain"/>
    <property type="match status" value="1"/>
</dbReference>
<comment type="similarity">
    <text evidence="1">Belongs to the peptidase M13 family.</text>
</comment>
<evidence type="ECO:0000256" key="3">
    <source>
        <dbReference type="SAM" id="Phobius"/>
    </source>
</evidence>
<feature type="region of interest" description="Disordered" evidence="2">
    <location>
        <begin position="1"/>
        <end position="36"/>
    </location>
</feature>
<dbReference type="Proteomes" id="UP000288716">
    <property type="component" value="Unassembled WGS sequence"/>
</dbReference>
<evidence type="ECO:0000313" key="6">
    <source>
        <dbReference type="Proteomes" id="UP000288716"/>
    </source>
</evidence>
<dbReference type="InterPro" id="IPR008753">
    <property type="entry name" value="Peptidase_M13_N"/>
</dbReference>
<gene>
    <name evidence="5" type="ORF">B4U80_13873</name>
</gene>
<organism evidence="5 6">
    <name type="scientific">Leptotrombidium deliense</name>
    <dbReference type="NCBI Taxonomy" id="299467"/>
    <lineage>
        <taxon>Eukaryota</taxon>
        <taxon>Metazoa</taxon>
        <taxon>Ecdysozoa</taxon>
        <taxon>Arthropoda</taxon>
        <taxon>Chelicerata</taxon>
        <taxon>Arachnida</taxon>
        <taxon>Acari</taxon>
        <taxon>Acariformes</taxon>
        <taxon>Trombidiformes</taxon>
        <taxon>Prostigmata</taxon>
        <taxon>Anystina</taxon>
        <taxon>Parasitengona</taxon>
        <taxon>Trombiculoidea</taxon>
        <taxon>Trombiculidae</taxon>
        <taxon>Leptotrombidium</taxon>
    </lineage>
</organism>
<accession>A0A443SA70</accession>
<proteinExistence type="inferred from homology"/>
<evidence type="ECO:0000313" key="5">
    <source>
        <dbReference type="EMBL" id="RWS24374.1"/>
    </source>
</evidence>
<evidence type="ECO:0000259" key="4">
    <source>
        <dbReference type="Pfam" id="PF05649"/>
    </source>
</evidence>
<dbReference type="InterPro" id="IPR042089">
    <property type="entry name" value="Peptidase_M13_dom_2"/>
</dbReference>
<name>A0A443SA70_9ACAR</name>
<dbReference type="InterPro" id="IPR000718">
    <property type="entry name" value="Peptidase_M13"/>
</dbReference>
<feature type="transmembrane region" description="Helical" evidence="3">
    <location>
        <begin position="48"/>
        <end position="69"/>
    </location>
</feature>
<dbReference type="VEuPathDB" id="VectorBase:LDEU007667"/>
<dbReference type="GO" id="GO:0016485">
    <property type="term" value="P:protein processing"/>
    <property type="evidence" value="ECO:0007669"/>
    <property type="project" value="TreeGrafter"/>
</dbReference>
<protein>
    <submittedName>
        <fullName evidence="5">Endothelin-converting enzyme 1-like protein</fullName>
    </submittedName>
</protein>
<dbReference type="PROSITE" id="PS51885">
    <property type="entry name" value="NEPRILYSIN"/>
    <property type="match status" value="1"/>
</dbReference>
<dbReference type="GO" id="GO:0004222">
    <property type="term" value="F:metalloendopeptidase activity"/>
    <property type="evidence" value="ECO:0007669"/>
    <property type="project" value="InterPro"/>
</dbReference>
<dbReference type="Pfam" id="PF05649">
    <property type="entry name" value="Peptidase_M13_N"/>
    <property type="match status" value="1"/>
</dbReference>